<proteinExistence type="predicted"/>
<accession>A0ABR5F469</accession>
<feature type="compositionally biased region" description="Low complexity" evidence="1">
    <location>
        <begin position="14"/>
        <end position="24"/>
    </location>
</feature>
<dbReference type="SUPFAM" id="SSF52833">
    <property type="entry name" value="Thioredoxin-like"/>
    <property type="match status" value="1"/>
</dbReference>
<keyword evidence="3" id="KW-1185">Reference proteome</keyword>
<name>A0ABR5F469_9ACTN</name>
<dbReference type="RefSeq" id="WP_047222895.1">
    <property type="nucleotide sequence ID" value="NZ_JWIO01000014.1"/>
</dbReference>
<evidence type="ECO:0000313" key="3">
    <source>
        <dbReference type="Proteomes" id="UP000035425"/>
    </source>
</evidence>
<organism evidence="2 3">
    <name type="scientific">Protofrankia coriariae</name>
    <dbReference type="NCBI Taxonomy" id="1562887"/>
    <lineage>
        <taxon>Bacteria</taxon>
        <taxon>Bacillati</taxon>
        <taxon>Actinomycetota</taxon>
        <taxon>Actinomycetes</taxon>
        <taxon>Frankiales</taxon>
        <taxon>Frankiaceae</taxon>
        <taxon>Protofrankia</taxon>
    </lineage>
</organism>
<comment type="caution">
    <text evidence="2">The sequence shown here is derived from an EMBL/GenBank/DDBJ whole genome shotgun (WGS) entry which is preliminary data.</text>
</comment>
<reference evidence="2 3" key="1">
    <citation type="submission" date="2014-12" db="EMBL/GenBank/DDBJ databases">
        <title>Frankia sp. BMG5.1 draft genome.</title>
        <authorList>
            <person name="Gtari M."/>
            <person name="Ghodhbane-Gtari F."/>
            <person name="Nouioui I."/>
            <person name="Ktari A."/>
            <person name="Hezbri K."/>
            <person name="Mimouni W."/>
            <person name="Sbissi I."/>
            <person name="Ayari A."/>
            <person name="Yamanaka T."/>
            <person name="Normand P."/>
            <person name="Tisa L.S."/>
            <person name="Boudabous A."/>
        </authorList>
    </citation>
    <scope>NUCLEOTIDE SEQUENCE [LARGE SCALE GENOMIC DNA]</scope>
    <source>
        <strain evidence="2 3">BMG5.1</strain>
    </source>
</reference>
<protein>
    <submittedName>
        <fullName evidence="2">DSBA oxidoreductase</fullName>
    </submittedName>
</protein>
<dbReference type="EMBL" id="JWIO01000014">
    <property type="protein sequence ID" value="KLL11529.1"/>
    <property type="molecule type" value="Genomic_DNA"/>
</dbReference>
<dbReference type="InterPro" id="IPR053977">
    <property type="entry name" value="Rv2466c-like"/>
</dbReference>
<feature type="compositionally biased region" description="Polar residues" evidence="1">
    <location>
        <begin position="1"/>
        <end position="13"/>
    </location>
</feature>
<evidence type="ECO:0000256" key="1">
    <source>
        <dbReference type="SAM" id="MobiDB-lite"/>
    </source>
</evidence>
<gene>
    <name evidence="2" type="ORF">FrCorBMG51_10790</name>
</gene>
<sequence length="232" mass="25083">MTTQPGIETVSTRPSPASGAQPGPAGSPDPSAPAQAGFWFDPSCPWAWLTSRWALNVEQVRPVRFSWHVMSLAVLNEGREDLPQRYREGMKRAWGPVRISVAAAARHGDEVLLPLYTALGRRRHLEKAEWDADTFAAALTEAGLPTDLVDAATSDEFDEAVRASHHDGMDRVGMDVGTPVIAVGDTAFFGPVVTPSPKGEAAGRLWDGVLLVAGTPGFYELKRTRDLPPIFD</sequence>
<dbReference type="InterPro" id="IPR036249">
    <property type="entry name" value="Thioredoxin-like_sf"/>
</dbReference>
<evidence type="ECO:0000313" key="2">
    <source>
        <dbReference type="EMBL" id="KLL11529.1"/>
    </source>
</evidence>
<dbReference type="Proteomes" id="UP000035425">
    <property type="component" value="Unassembled WGS sequence"/>
</dbReference>
<dbReference type="Pfam" id="PF22234">
    <property type="entry name" value="Rv2466c-like"/>
    <property type="match status" value="1"/>
</dbReference>
<feature type="region of interest" description="Disordered" evidence="1">
    <location>
        <begin position="1"/>
        <end position="34"/>
    </location>
</feature>
<dbReference type="Gene3D" id="3.40.30.10">
    <property type="entry name" value="Glutaredoxin"/>
    <property type="match status" value="1"/>
</dbReference>